<dbReference type="InterPro" id="IPR024607">
    <property type="entry name" value="Sulfatase_CS"/>
</dbReference>
<reference evidence="7 8" key="1">
    <citation type="journal article" date="2020" name="Syst. Appl. Microbiol.">
        <title>Alienimonas chondri sp. nov., a novel planctomycete isolated from the biofilm of the red alga Chondrus crispus.</title>
        <authorList>
            <person name="Vitorino I."/>
            <person name="Albuquerque L."/>
            <person name="Wiegand S."/>
            <person name="Kallscheuer N."/>
            <person name="da Costa M.S."/>
            <person name="Lobo-da-Cunha A."/>
            <person name="Jogler C."/>
            <person name="Lage O.M."/>
        </authorList>
    </citation>
    <scope>NUCLEOTIDE SEQUENCE [LARGE SCALE GENOMIC DNA]</scope>
    <source>
        <strain evidence="7 8">LzC2</strain>
    </source>
</reference>
<protein>
    <submittedName>
        <fullName evidence="7">Arylsulfatase</fullName>
        <ecNumber evidence="7">3.1.6.1</ecNumber>
    </submittedName>
</protein>
<comment type="caution">
    <text evidence="7">The sequence shown here is derived from an EMBL/GenBank/DDBJ whole genome shotgun (WGS) entry which is preliminary data.</text>
</comment>
<evidence type="ECO:0000256" key="2">
    <source>
        <dbReference type="ARBA" id="ARBA00022723"/>
    </source>
</evidence>
<proteinExistence type="inferred from homology"/>
<keyword evidence="8" id="KW-1185">Reference proteome</keyword>
<name>A0ABX1VC32_9PLAN</name>
<organism evidence="7 8">
    <name type="scientific">Alienimonas chondri</name>
    <dbReference type="NCBI Taxonomy" id="2681879"/>
    <lineage>
        <taxon>Bacteria</taxon>
        <taxon>Pseudomonadati</taxon>
        <taxon>Planctomycetota</taxon>
        <taxon>Planctomycetia</taxon>
        <taxon>Planctomycetales</taxon>
        <taxon>Planctomycetaceae</taxon>
        <taxon>Alienimonas</taxon>
    </lineage>
</organism>
<dbReference type="Gene3D" id="3.40.720.10">
    <property type="entry name" value="Alkaline Phosphatase, subunit A"/>
    <property type="match status" value="1"/>
</dbReference>
<dbReference type="PANTHER" id="PTHR42693">
    <property type="entry name" value="ARYLSULFATASE FAMILY MEMBER"/>
    <property type="match status" value="1"/>
</dbReference>
<keyword evidence="2" id="KW-0479">Metal-binding</keyword>
<dbReference type="EC" id="3.1.6.1" evidence="7"/>
<keyword evidence="3 7" id="KW-0378">Hydrolase</keyword>
<dbReference type="SUPFAM" id="SSF53649">
    <property type="entry name" value="Alkaline phosphatase-like"/>
    <property type="match status" value="1"/>
</dbReference>
<dbReference type="Proteomes" id="UP000609651">
    <property type="component" value="Unassembled WGS sequence"/>
</dbReference>
<dbReference type="GO" id="GO:0004065">
    <property type="term" value="F:arylsulfatase activity"/>
    <property type="evidence" value="ECO:0007669"/>
    <property type="project" value="UniProtKB-EC"/>
</dbReference>
<gene>
    <name evidence="7" type="primary">atsA_12</name>
    <name evidence="7" type="ORF">LzC2_13170</name>
</gene>
<dbReference type="PANTHER" id="PTHR42693:SF53">
    <property type="entry name" value="ENDO-4-O-SULFATASE"/>
    <property type="match status" value="1"/>
</dbReference>
<feature type="region of interest" description="Disordered" evidence="5">
    <location>
        <begin position="477"/>
        <end position="500"/>
    </location>
</feature>
<comment type="similarity">
    <text evidence="1">Belongs to the sulfatase family.</text>
</comment>
<dbReference type="Gene3D" id="3.30.1120.10">
    <property type="match status" value="1"/>
</dbReference>
<dbReference type="EMBL" id="WTPX01000029">
    <property type="protein sequence ID" value="NNJ25249.1"/>
    <property type="molecule type" value="Genomic_DNA"/>
</dbReference>
<dbReference type="InterPro" id="IPR050738">
    <property type="entry name" value="Sulfatase"/>
</dbReference>
<dbReference type="PROSITE" id="PS00149">
    <property type="entry name" value="SULFATASE_2"/>
    <property type="match status" value="1"/>
</dbReference>
<evidence type="ECO:0000313" key="7">
    <source>
        <dbReference type="EMBL" id="NNJ25249.1"/>
    </source>
</evidence>
<evidence type="ECO:0000313" key="8">
    <source>
        <dbReference type="Proteomes" id="UP000609651"/>
    </source>
</evidence>
<feature type="domain" description="Sulfatase N-terminal" evidence="6">
    <location>
        <begin position="43"/>
        <end position="358"/>
    </location>
</feature>
<dbReference type="InterPro" id="IPR000917">
    <property type="entry name" value="Sulfatase_N"/>
</dbReference>
<evidence type="ECO:0000256" key="1">
    <source>
        <dbReference type="ARBA" id="ARBA00008779"/>
    </source>
</evidence>
<keyword evidence="4" id="KW-0106">Calcium</keyword>
<evidence type="ECO:0000259" key="6">
    <source>
        <dbReference type="Pfam" id="PF00884"/>
    </source>
</evidence>
<accession>A0ABX1VC32</accession>
<dbReference type="InterPro" id="IPR017850">
    <property type="entry name" value="Alkaline_phosphatase_core_sf"/>
</dbReference>
<evidence type="ECO:0000256" key="4">
    <source>
        <dbReference type="ARBA" id="ARBA00022837"/>
    </source>
</evidence>
<dbReference type="Pfam" id="PF00884">
    <property type="entry name" value="Sulfatase"/>
    <property type="match status" value="1"/>
</dbReference>
<evidence type="ECO:0000256" key="3">
    <source>
        <dbReference type="ARBA" id="ARBA00022801"/>
    </source>
</evidence>
<evidence type="ECO:0000256" key="5">
    <source>
        <dbReference type="SAM" id="MobiDB-lite"/>
    </source>
</evidence>
<sequence>MCGVDWSQVWYTALAGLLVSGGGTYADDPAGNGVAGADGDRPPNVVVIFTDDHGYADLGVQGVRDDVRTPHIDALAARGVRFADGYVTAPQCVPSRAGILTGRYQNRFGLESNPDAADAGVMQRFRQQQTLPERLRDRGYVTGMAGKWHLGPPPQISGHGFDHVFLKQSNGAGFWSMNLDGEDVPPSLHQGGGYHLELIADFACAFIDRHHEKPFFFYLAPRAPHVPLDAPKRLLDRFPGEMPERRRQALAMISAVDDGVGRIVETLRKHDLERQTLIFVIGDNGAPLKMHMLDAPGGGPGWDGSLNTPMNGEKGMLTEGGVRVPFVAAWPGVIPGGQTSSDPVISLDVAATALALAGTPRDEALDGVDLLPRLTGEPPSAPPRALYWRWLDQSAIRKGRWKYLRGGGREYLFDLVADPEEKHNRLADRPEQAAQLFGELRAWSRELSPPGIGALKSEAMRSQGVKFYDWYLEGIRDPVPPPAANRKPRRPNPAGDGGRR</sequence>